<dbReference type="GO" id="GO:0005096">
    <property type="term" value="F:GTPase activator activity"/>
    <property type="evidence" value="ECO:0007669"/>
    <property type="project" value="InterPro"/>
</dbReference>
<dbReference type="EnsemblMetazoa" id="ACUA018112-RA">
    <property type="protein sequence ID" value="ACUA018112-PA"/>
    <property type="gene ID" value="ACUA018112"/>
</dbReference>
<accession>A0A182MH25</accession>
<dbReference type="Gene3D" id="1.20.120.720">
    <property type="entry name" value="Myosin VI head, motor domain, U50 subdomain"/>
    <property type="match status" value="1"/>
</dbReference>
<comment type="subcellular location">
    <subcellularLocation>
        <location evidence="1">Cytoplasm</location>
    </subcellularLocation>
</comment>
<feature type="region of interest" description="Disordered" evidence="8">
    <location>
        <begin position="1"/>
        <end position="122"/>
    </location>
</feature>
<keyword evidence="7" id="KW-0009">Actin-binding</keyword>
<dbReference type="AlphaFoldDB" id="A0A182MH25"/>
<dbReference type="PANTHER" id="PTHR46184:SF5">
    <property type="entry name" value="UNCONVENTIONAL MYOSIN-IXA-LIKE"/>
    <property type="match status" value="1"/>
</dbReference>
<protein>
    <recommendedName>
        <fullName evidence="9">Myosin motor domain-containing protein</fullName>
    </recommendedName>
</protein>
<dbReference type="Proteomes" id="UP000075883">
    <property type="component" value="Unassembled WGS sequence"/>
</dbReference>
<feature type="compositionally biased region" description="Polar residues" evidence="8">
    <location>
        <begin position="50"/>
        <end position="61"/>
    </location>
</feature>
<reference evidence="11" key="1">
    <citation type="submission" date="2013-09" db="EMBL/GenBank/DDBJ databases">
        <title>The Genome Sequence of Anopheles culicifacies species A.</title>
        <authorList>
            <consortium name="The Broad Institute Genomics Platform"/>
            <person name="Neafsey D.E."/>
            <person name="Besansky N."/>
            <person name="Howell P."/>
            <person name="Walton C."/>
            <person name="Young S.K."/>
            <person name="Zeng Q."/>
            <person name="Gargeya S."/>
            <person name="Fitzgerald M."/>
            <person name="Haas B."/>
            <person name="Abouelleil A."/>
            <person name="Allen A.W."/>
            <person name="Alvarado L."/>
            <person name="Arachchi H.M."/>
            <person name="Berlin A.M."/>
            <person name="Chapman S.B."/>
            <person name="Gainer-Dewar J."/>
            <person name="Goldberg J."/>
            <person name="Griggs A."/>
            <person name="Gujja S."/>
            <person name="Hansen M."/>
            <person name="Howarth C."/>
            <person name="Imamovic A."/>
            <person name="Ireland A."/>
            <person name="Larimer J."/>
            <person name="McCowan C."/>
            <person name="Murphy C."/>
            <person name="Pearson M."/>
            <person name="Poon T.W."/>
            <person name="Priest M."/>
            <person name="Roberts A."/>
            <person name="Saif S."/>
            <person name="Shea T."/>
            <person name="Sisk P."/>
            <person name="Sykes S."/>
            <person name="Wortman J."/>
            <person name="Nusbaum C."/>
            <person name="Birren B."/>
        </authorList>
    </citation>
    <scope>NUCLEOTIDE SEQUENCE [LARGE SCALE GENOMIC DNA]</scope>
    <source>
        <strain evidence="11">A-37</strain>
    </source>
</reference>
<keyword evidence="2" id="KW-0963">Cytoplasm</keyword>
<evidence type="ECO:0000313" key="11">
    <source>
        <dbReference type="Proteomes" id="UP000075883"/>
    </source>
</evidence>
<keyword evidence="3" id="KW-0547">Nucleotide-binding</keyword>
<dbReference type="Gene3D" id="1.20.58.530">
    <property type="match status" value="1"/>
</dbReference>
<feature type="region of interest" description="Actin-binding" evidence="7">
    <location>
        <begin position="213"/>
        <end position="235"/>
    </location>
</feature>
<evidence type="ECO:0000256" key="8">
    <source>
        <dbReference type="SAM" id="MobiDB-lite"/>
    </source>
</evidence>
<dbReference type="STRING" id="139723.A0A182MH25"/>
<dbReference type="GO" id="GO:0005884">
    <property type="term" value="C:actin filament"/>
    <property type="evidence" value="ECO:0007669"/>
    <property type="project" value="TreeGrafter"/>
</dbReference>
<dbReference type="GO" id="GO:0005524">
    <property type="term" value="F:ATP binding"/>
    <property type="evidence" value="ECO:0007669"/>
    <property type="project" value="UniProtKB-KW"/>
</dbReference>
<dbReference type="VEuPathDB" id="VectorBase:ACUA018112"/>
<dbReference type="InterPro" id="IPR001609">
    <property type="entry name" value="Myosin_head_motor_dom-like"/>
</dbReference>
<dbReference type="EMBL" id="AXCM01005627">
    <property type="status" value="NOT_ANNOTATED_CDS"/>
    <property type="molecule type" value="Genomic_DNA"/>
</dbReference>
<feature type="compositionally biased region" description="Polar residues" evidence="8">
    <location>
        <begin position="1"/>
        <end position="28"/>
    </location>
</feature>
<organism evidence="10 11">
    <name type="scientific">Anopheles culicifacies</name>
    <dbReference type="NCBI Taxonomy" id="139723"/>
    <lineage>
        <taxon>Eukaryota</taxon>
        <taxon>Metazoa</taxon>
        <taxon>Ecdysozoa</taxon>
        <taxon>Arthropoda</taxon>
        <taxon>Hexapoda</taxon>
        <taxon>Insecta</taxon>
        <taxon>Pterygota</taxon>
        <taxon>Neoptera</taxon>
        <taxon>Endopterygota</taxon>
        <taxon>Diptera</taxon>
        <taxon>Nematocera</taxon>
        <taxon>Culicoidea</taxon>
        <taxon>Culicidae</taxon>
        <taxon>Anophelinae</taxon>
        <taxon>Anopheles</taxon>
        <taxon>culicifacies species complex</taxon>
    </lineage>
</organism>
<dbReference type="InterPro" id="IPR027417">
    <property type="entry name" value="P-loop_NTPase"/>
</dbReference>
<dbReference type="GO" id="GO:0005737">
    <property type="term" value="C:cytoplasm"/>
    <property type="evidence" value="ECO:0007669"/>
    <property type="project" value="UniProtKB-SubCell"/>
</dbReference>
<dbReference type="Gene3D" id="3.40.850.10">
    <property type="entry name" value="Kinesin motor domain"/>
    <property type="match status" value="1"/>
</dbReference>
<evidence type="ECO:0000256" key="5">
    <source>
        <dbReference type="ARBA" id="ARBA00023123"/>
    </source>
</evidence>
<dbReference type="GO" id="GO:0035556">
    <property type="term" value="P:intracellular signal transduction"/>
    <property type="evidence" value="ECO:0007669"/>
    <property type="project" value="InterPro"/>
</dbReference>
<feature type="compositionally biased region" description="Polar residues" evidence="8">
    <location>
        <begin position="70"/>
        <end position="94"/>
    </location>
</feature>
<comment type="similarity">
    <text evidence="7">Belongs to the TRAFAC class myosin-kinesin ATPase superfamily. Myosin family.</text>
</comment>
<feature type="domain" description="Myosin motor" evidence="9">
    <location>
        <begin position="1"/>
        <end position="265"/>
    </location>
</feature>
<keyword evidence="6" id="KW-0505">Motor protein</keyword>
<dbReference type="SUPFAM" id="SSF52540">
    <property type="entry name" value="P-loop containing nucleoside triphosphate hydrolases"/>
    <property type="match status" value="1"/>
</dbReference>
<keyword evidence="11" id="KW-1185">Reference proteome</keyword>
<dbReference type="Pfam" id="PF00063">
    <property type="entry name" value="Myosin_head"/>
    <property type="match status" value="1"/>
</dbReference>
<evidence type="ECO:0000256" key="7">
    <source>
        <dbReference type="PROSITE-ProRule" id="PRU00782"/>
    </source>
</evidence>
<keyword evidence="4" id="KW-0067">ATP-binding</keyword>
<evidence type="ECO:0000256" key="6">
    <source>
        <dbReference type="ARBA" id="ARBA00023175"/>
    </source>
</evidence>
<evidence type="ECO:0000256" key="2">
    <source>
        <dbReference type="ARBA" id="ARBA00022490"/>
    </source>
</evidence>
<dbReference type="GO" id="GO:0051015">
    <property type="term" value="F:actin filament binding"/>
    <property type="evidence" value="ECO:0007669"/>
    <property type="project" value="TreeGrafter"/>
</dbReference>
<keyword evidence="5 7" id="KW-0518">Myosin</keyword>
<dbReference type="GO" id="GO:0000146">
    <property type="term" value="F:microfilament motor activity"/>
    <property type="evidence" value="ECO:0007669"/>
    <property type="project" value="InterPro"/>
</dbReference>
<sequence>MSDITSGHSNNQSSSPGSNLSYHRQSLGNAGYAGGGSASPGGTGGGTPRRSWSSFAFNNKNFPDGKLNYESYQQQDHAPQYQSKHQQSGSSTLLLSYASGGNGKSSTNSANASGAPGGGGGGAGTGGNGKGYGLGSAAARNRFERSGQDVMARASQIVMKNKSFRPRERPKKGLKNLQSVKTLSAGQNLSNQTSAIKTRKQPLTVTAQFQNSLIALMETLNQANPFFIRCIKSNPNKIPNQFDDATVTRQVCKRKNKESISIRKL</sequence>
<dbReference type="PROSITE" id="PS51456">
    <property type="entry name" value="MYOSIN_MOTOR"/>
    <property type="match status" value="1"/>
</dbReference>
<reference evidence="10" key="2">
    <citation type="submission" date="2020-05" db="UniProtKB">
        <authorList>
            <consortium name="EnsemblMetazoa"/>
        </authorList>
    </citation>
    <scope>IDENTIFICATION</scope>
    <source>
        <strain evidence="10">A-37</strain>
    </source>
</reference>
<evidence type="ECO:0000259" key="9">
    <source>
        <dbReference type="PROSITE" id="PS51456"/>
    </source>
</evidence>
<comment type="caution">
    <text evidence="7">Lacks conserved residue(s) required for the propagation of feature annotation.</text>
</comment>
<name>A0A182MH25_9DIPT</name>
<proteinExistence type="inferred from homology"/>
<dbReference type="GO" id="GO:0016459">
    <property type="term" value="C:myosin complex"/>
    <property type="evidence" value="ECO:0007669"/>
    <property type="project" value="UniProtKB-KW"/>
</dbReference>
<dbReference type="PANTHER" id="PTHR46184">
    <property type="entry name" value="UNCONVENTIONAL MYOSIN-IXB-LIKE PROTEIN"/>
    <property type="match status" value="1"/>
</dbReference>
<feature type="compositionally biased region" description="Gly residues" evidence="8">
    <location>
        <begin position="31"/>
        <end position="47"/>
    </location>
</feature>
<evidence type="ECO:0000313" key="10">
    <source>
        <dbReference type="EnsemblMetazoa" id="ACUA018112-PA"/>
    </source>
</evidence>
<evidence type="ECO:0000256" key="1">
    <source>
        <dbReference type="ARBA" id="ARBA00004496"/>
    </source>
</evidence>
<evidence type="ECO:0000256" key="3">
    <source>
        <dbReference type="ARBA" id="ARBA00022741"/>
    </source>
</evidence>
<feature type="compositionally biased region" description="Low complexity" evidence="8">
    <location>
        <begin position="104"/>
        <end position="114"/>
    </location>
</feature>
<dbReference type="InterPro" id="IPR036961">
    <property type="entry name" value="Kinesin_motor_dom_sf"/>
</dbReference>
<evidence type="ECO:0000256" key="4">
    <source>
        <dbReference type="ARBA" id="ARBA00022840"/>
    </source>
</evidence>
<dbReference type="InterPro" id="IPR046987">
    <property type="entry name" value="Myo9"/>
</dbReference>